<dbReference type="Proteomes" id="UP001196413">
    <property type="component" value="Unassembled WGS sequence"/>
</dbReference>
<gene>
    <name evidence="2" type="ORF">KIN20_034155</name>
</gene>
<organism evidence="2 3">
    <name type="scientific">Parelaphostrongylus tenuis</name>
    <name type="common">Meningeal worm</name>
    <dbReference type="NCBI Taxonomy" id="148309"/>
    <lineage>
        <taxon>Eukaryota</taxon>
        <taxon>Metazoa</taxon>
        <taxon>Ecdysozoa</taxon>
        <taxon>Nematoda</taxon>
        <taxon>Chromadorea</taxon>
        <taxon>Rhabditida</taxon>
        <taxon>Rhabditina</taxon>
        <taxon>Rhabditomorpha</taxon>
        <taxon>Strongyloidea</taxon>
        <taxon>Metastrongylidae</taxon>
        <taxon>Parelaphostrongylus</taxon>
    </lineage>
</organism>
<reference evidence="2" key="1">
    <citation type="submission" date="2021-06" db="EMBL/GenBank/DDBJ databases">
        <title>Parelaphostrongylus tenuis whole genome reference sequence.</title>
        <authorList>
            <person name="Garwood T.J."/>
            <person name="Larsen P.A."/>
            <person name="Fountain-Jones N.M."/>
            <person name="Garbe J.R."/>
            <person name="Macchietto M.G."/>
            <person name="Kania S.A."/>
            <person name="Gerhold R.W."/>
            <person name="Richards J.E."/>
            <person name="Wolf T.M."/>
        </authorList>
    </citation>
    <scope>NUCLEOTIDE SEQUENCE</scope>
    <source>
        <strain evidence="2">MNPRO001-30</strain>
        <tissue evidence="2">Meninges</tissue>
    </source>
</reference>
<dbReference type="PROSITE" id="PS51257">
    <property type="entry name" value="PROKAR_LIPOPROTEIN"/>
    <property type="match status" value="1"/>
</dbReference>
<dbReference type="AlphaFoldDB" id="A0AAD5WIU2"/>
<proteinExistence type="predicted"/>
<dbReference type="EMBL" id="JAHQIW010007091">
    <property type="protein sequence ID" value="KAJ1372094.1"/>
    <property type="molecule type" value="Genomic_DNA"/>
</dbReference>
<keyword evidence="3" id="KW-1185">Reference proteome</keyword>
<feature type="signal peptide" evidence="1">
    <location>
        <begin position="1"/>
        <end position="22"/>
    </location>
</feature>
<comment type="caution">
    <text evidence="2">The sequence shown here is derived from an EMBL/GenBank/DDBJ whole genome shotgun (WGS) entry which is preliminary data.</text>
</comment>
<name>A0AAD5WIU2_PARTN</name>
<accession>A0AAD5WIU2</accession>
<evidence type="ECO:0000256" key="1">
    <source>
        <dbReference type="SAM" id="SignalP"/>
    </source>
</evidence>
<evidence type="ECO:0000313" key="2">
    <source>
        <dbReference type="EMBL" id="KAJ1372094.1"/>
    </source>
</evidence>
<sequence>MARLLGDPFMIPLLATISIVLGCGVLPAGQARSATFNVTGLTTMPVAMVYTTAPDVQPRSLVFNVLERQARSALLSDSVISVILSQLEVRITYTTLECQKFTRTPTMNNEMDTINRCIIIDSTVTGISLKQCEQIDTTNIIMANWSRMMWQNVLDRAVRMLGLGPLGSHFLSARAVVGGN</sequence>
<protein>
    <submittedName>
        <fullName evidence="2">Uncharacterized protein</fullName>
    </submittedName>
</protein>
<evidence type="ECO:0000313" key="3">
    <source>
        <dbReference type="Proteomes" id="UP001196413"/>
    </source>
</evidence>
<keyword evidence="1" id="KW-0732">Signal</keyword>
<feature type="chain" id="PRO_5041953044" evidence="1">
    <location>
        <begin position="23"/>
        <end position="180"/>
    </location>
</feature>